<sequence length="74" mass="8241">MIGPSTFGLLQQKVDTRNLSSREVFGIRNFVLLVYPSTGNISHNILPLAQLSNISLNKQNFPRHSSTGTIPQYI</sequence>
<name>A0A0B7A7Z8_9EUPU</name>
<feature type="non-terminal residue" evidence="1">
    <location>
        <position position="74"/>
    </location>
</feature>
<proteinExistence type="predicted"/>
<evidence type="ECO:0000313" key="1">
    <source>
        <dbReference type="EMBL" id="CEK76787.1"/>
    </source>
</evidence>
<protein>
    <submittedName>
        <fullName evidence="1">Uncharacterized protein</fullName>
    </submittedName>
</protein>
<accession>A0A0B7A7Z8</accession>
<reference evidence="1" key="1">
    <citation type="submission" date="2014-12" db="EMBL/GenBank/DDBJ databases">
        <title>Insight into the proteome of Arion vulgaris.</title>
        <authorList>
            <person name="Aradska J."/>
            <person name="Bulat T."/>
            <person name="Smidak R."/>
            <person name="Sarate P."/>
            <person name="Gangsoo J."/>
            <person name="Sialana F."/>
            <person name="Bilban M."/>
            <person name="Lubec G."/>
        </authorList>
    </citation>
    <scope>NUCLEOTIDE SEQUENCE</scope>
    <source>
        <tissue evidence="1">Skin</tissue>
    </source>
</reference>
<dbReference type="EMBL" id="HACG01029922">
    <property type="protein sequence ID" value="CEK76787.1"/>
    <property type="molecule type" value="Transcribed_RNA"/>
</dbReference>
<gene>
    <name evidence="1" type="primary">ORF101515</name>
</gene>
<dbReference type="AlphaFoldDB" id="A0A0B7A7Z8"/>
<organism evidence="1">
    <name type="scientific">Arion vulgaris</name>
    <dbReference type="NCBI Taxonomy" id="1028688"/>
    <lineage>
        <taxon>Eukaryota</taxon>
        <taxon>Metazoa</taxon>
        <taxon>Spiralia</taxon>
        <taxon>Lophotrochozoa</taxon>
        <taxon>Mollusca</taxon>
        <taxon>Gastropoda</taxon>
        <taxon>Heterobranchia</taxon>
        <taxon>Euthyneura</taxon>
        <taxon>Panpulmonata</taxon>
        <taxon>Eupulmonata</taxon>
        <taxon>Stylommatophora</taxon>
        <taxon>Helicina</taxon>
        <taxon>Arionoidea</taxon>
        <taxon>Arionidae</taxon>
        <taxon>Arion</taxon>
    </lineage>
</organism>